<reference evidence="2 3" key="1">
    <citation type="submission" date="2019-02" db="EMBL/GenBank/DDBJ databases">
        <title>Genomic Encyclopedia of Type Strains, Phase IV (KMG-IV): sequencing the most valuable type-strain genomes for metagenomic binning, comparative biology and taxonomic classification.</title>
        <authorList>
            <person name="Goeker M."/>
        </authorList>
    </citation>
    <scope>NUCLEOTIDE SEQUENCE [LARGE SCALE GENOMIC DNA]</scope>
    <source>
        <strain evidence="2 3">DSM 10617</strain>
    </source>
</reference>
<name>A0A4V2EVB7_9BURK</name>
<evidence type="ECO:0000259" key="1">
    <source>
        <dbReference type="Pfam" id="PF18914"/>
    </source>
</evidence>
<feature type="domain" description="DUF5666" evidence="1">
    <location>
        <begin position="286"/>
        <end position="348"/>
    </location>
</feature>
<comment type="caution">
    <text evidence="2">The sequence shown here is derived from an EMBL/GenBank/DDBJ whole genome shotgun (WGS) entry which is preliminary data.</text>
</comment>
<protein>
    <recommendedName>
        <fullName evidence="1">DUF5666 domain-containing protein</fullName>
    </recommendedName>
</protein>
<gene>
    <name evidence="2" type="ORF">EV685_3115</name>
</gene>
<dbReference type="Proteomes" id="UP000293433">
    <property type="component" value="Unassembled WGS sequence"/>
</dbReference>
<evidence type="ECO:0000313" key="2">
    <source>
        <dbReference type="EMBL" id="RZS51930.1"/>
    </source>
</evidence>
<evidence type="ECO:0000313" key="3">
    <source>
        <dbReference type="Proteomes" id="UP000293433"/>
    </source>
</evidence>
<dbReference type="PROSITE" id="PS51257">
    <property type="entry name" value="PROKAR_LIPOPROTEIN"/>
    <property type="match status" value="1"/>
</dbReference>
<dbReference type="Pfam" id="PF18914">
    <property type="entry name" value="DUF5666"/>
    <property type="match status" value="2"/>
</dbReference>
<dbReference type="EMBL" id="SGWV01000011">
    <property type="protein sequence ID" value="RZS51930.1"/>
    <property type="molecule type" value="Genomic_DNA"/>
</dbReference>
<dbReference type="RefSeq" id="WP_130482956.1">
    <property type="nucleotide sequence ID" value="NZ_SGWV01000011.1"/>
</dbReference>
<organism evidence="2 3">
    <name type="scientific">Sphaerotilus mobilis</name>
    <dbReference type="NCBI Taxonomy" id="47994"/>
    <lineage>
        <taxon>Bacteria</taxon>
        <taxon>Pseudomonadati</taxon>
        <taxon>Pseudomonadota</taxon>
        <taxon>Betaproteobacteria</taxon>
        <taxon>Burkholderiales</taxon>
        <taxon>Sphaerotilaceae</taxon>
        <taxon>Sphaerotilus</taxon>
    </lineage>
</organism>
<accession>A0A4V2EVB7</accession>
<proteinExistence type="predicted"/>
<dbReference type="OrthoDB" id="8906854at2"/>
<keyword evidence="3" id="KW-1185">Reference proteome</keyword>
<dbReference type="AlphaFoldDB" id="A0A4V2EVB7"/>
<feature type="domain" description="DUF5666" evidence="1">
    <location>
        <begin position="117"/>
        <end position="186"/>
    </location>
</feature>
<dbReference type="InterPro" id="IPR043724">
    <property type="entry name" value="DUF5666"/>
</dbReference>
<sequence>MSPQISRDTVAPAKRVLQLTLAGVFAAVIAACGGGGVGAGGTGATASGTVNGFGSVVIGGVRYDDSGISVSGEDASDDSKLRLGMSVDVSFDDSSCTTAATPVCVAKAFEIHSDLAGEVTADTLDVNGNGTIEVLGQTIAVTNNTFIHRSSGVSSALGLGTGQIVKVHGRRAAAAAATDWVATYIEIKAATDAGLAGLSSSFQFRLAGALTGTAGNYQIGGEPVDLTGITVPSGTNPFVRVRITPAAVRPANGWDVAELKSQRSRSLERRDRSRVEVQGYVESADVDAVANTTTLVINGVDVKVSGRLGAVEFEGSGLDYAALAATSALLEVKGTIDVNGVLIATKIELEDENEREFYALATEIGRVDTVANTFVVTKRNTDPITVTYSDTTPGVLEVSEASLGTQKLEIKGNLDRATGNLIATRIKRED</sequence>